<feature type="domain" description="AGC-kinase C-terminal" evidence="6">
    <location>
        <begin position="90"/>
        <end position="144"/>
    </location>
</feature>
<keyword evidence="8" id="KW-1185">Reference proteome</keyword>
<name>A0A103XQE2_CYNCS</name>
<keyword evidence="2" id="KW-0808">Transferase</keyword>
<protein>
    <submittedName>
        <fullName evidence="7">AGC-kinase, C-terminal</fullName>
    </submittedName>
</protein>
<dbReference type="GO" id="GO:0004674">
    <property type="term" value="F:protein serine/threonine kinase activity"/>
    <property type="evidence" value="ECO:0007669"/>
    <property type="project" value="UniProtKB-KW"/>
</dbReference>
<dbReference type="PROSITE" id="PS51285">
    <property type="entry name" value="AGC_KINASE_CTER"/>
    <property type="match status" value="1"/>
</dbReference>
<dbReference type="STRING" id="59895.A0A103XQE2"/>
<keyword evidence="1" id="KW-0723">Serine/threonine-protein kinase</keyword>
<dbReference type="AlphaFoldDB" id="A0A103XQE2"/>
<evidence type="ECO:0000313" key="7">
    <source>
        <dbReference type="EMBL" id="KVH94984.1"/>
    </source>
</evidence>
<dbReference type="Proteomes" id="UP000243975">
    <property type="component" value="Unassembled WGS sequence"/>
</dbReference>
<keyword evidence="3" id="KW-0547">Nucleotide-binding</keyword>
<reference evidence="7 8" key="1">
    <citation type="journal article" date="2016" name="Sci. Rep.">
        <title>The genome sequence of the outbreeding globe artichoke constructed de novo incorporating a phase-aware low-pass sequencing strategy of F1 progeny.</title>
        <authorList>
            <person name="Scaglione D."/>
            <person name="Reyes-Chin-Wo S."/>
            <person name="Acquadro A."/>
            <person name="Froenicke L."/>
            <person name="Portis E."/>
            <person name="Beitel C."/>
            <person name="Tirone M."/>
            <person name="Mauro R."/>
            <person name="Lo Monaco A."/>
            <person name="Mauromicale G."/>
            <person name="Faccioli P."/>
            <person name="Cattivelli L."/>
            <person name="Rieseberg L."/>
            <person name="Michelmore R."/>
            <person name="Lanteri S."/>
        </authorList>
    </citation>
    <scope>NUCLEOTIDE SEQUENCE [LARGE SCALE GENOMIC DNA]</scope>
    <source>
        <strain evidence="7">2C</strain>
    </source>
</reference>
<evidence type="ECO:0000256" key="2">
    <source>
        <dbReference type="ARBA" id="ARBA00022679"/>
    </source>
</evidence>
<dbReference type="InterPro" id="IPR000961">
    <property type="entry name" value="AGC-kinase_C"/>
</dbReference>
<dbReference type="SMART" id="SM00133">
    <property type="entry name" value="S_TK_X"/>
    <property type="match status" value="1"/>
</dbReference>
<gene>
    <name evidence="7" type="ORF">Ccrd_002947</name>
</gene>
<dbReference type="PANTHER" id="PTHR24351">
    <property type="entry name" value="RIBOSOMAL PROTEIN S6 KINASE"/>
    <property type="match status" value="1"/>
</dbReference>
<keyword evidence="5" id="KW-0067">ATP-binding</keyword>
<sequence>MVSSQLTALMKNESCKSSKDHLNVIIPPDHLELDFSDVFGPLNESGCQDSDNAEPPFRGGNREKIQQKIVKEKMKLPAFLSSEAHSLLKAPINWKKLEAREIQPSFRPEVAGNHCVANFDKCWTDMPLTDSPASSPHGSTAVFQ</sequence>
<evidence type="ECO:0000256" key="5">
    <source>
        <dbReference type="ARBA" id="ARBA00022840"/>
    </source>
</evidence>
<dbReference type="Gene3D" id="3.30.200.20">
    <property type="entry name" value="Phosphorylase Kinase, domain 1"/>
    <property type="match status" value="1"/>
</dbReference>
<comment type="caution">
    <text evidence="7">The sequence shown here is derived from an EMBL/GenBank/DDBJ whole genome shotgun (WGS) entry which is preliminary data.</text>
</comment>
<dbReference type="GO" id="GO:0005524">
    <property type="term" value="F:ATP binding"/>
    <property type="evidence" value="ECO:0007669"/>
    <property type="project" value="UniProtKB-KW"/>
</dbReference>
<evidence type="ECO:0000313" key="8">
    <source>
        <dbReference type="Proteomes" id="UP000243975"/>
    </source>
</evidence>
<feature type="non-terminal residue" evidence="7">
    <location>
        <position position="144"/>
    </location>
</feature>
<accession>A0A103XQE2</accession>
<dbReference type="EMBL" id="LEKV01004476">
    <property type="protein sequence ID" value="KVH94984.1"/>
    <property type="molecule type" value="Genomic_DNA"/>
</dbReference>
<evidence type="ECO:0000256" key="3">
    <source>
        <dbReference type="ARBA" id="ARBA00022741"/>
    </source>
</evidence>
<dbReference type="OMA" id="ECPVAKK"/>
<evidence type="ECO:0000256" key="1">
    <source>
        <dbReference type="ARBA" id="ARBA00022527"/>
    </source>
</evidence>
<keyword evidence="4" id="KW-0418">Kinase</keyword>
<organism evidence="7 8">
    <name type="scientific">Cynara cardunculus var. scolymus</name>
    <name type="common">Globe artichoke</name>
    <name type="synonym">Cynara scolymus</name>
    <dbReference type="NCBI Taxonomy" id="59895"/>
    <lineage>
        <taxon>Eukaryota</taxon>
        <taxon>Viridiplantae</taxon>
        <taxon>Streptophyta</taxon>
        <taxon>Embryophyta</taxon>
        <taxon>Tracheophyta</taxon>
        <taxon>Spermatophyta</taxon>
        <taxon>Magnoliopsida</taxon>
        <taxon>eudicotyledons</taxon>
        <taxon>Gunneridae</taxon>
        <taxon>Pentapetalae</taxon>
        <taxon>asterids</taxon>
        <taxon>campanulids</taxon>
        <taxon>Asterales</taxon>
        <taxon>Asteraceae</taxon>
        <taxon>Carduoideae</taxon>
        <taxon>Cardueae</taxon>
        <taxon>Carduinae</taxon>
        <taxon>Cynara</taxon>
    </lineage>
</organism>
<dbReference type="Gene3D" id="1.10.510.10">
    <property type="entry name" value="Transferase(Phosphotransferase) domain 1"/>
    <property type="match status" value="1"/>
</dbReference>
<evidence type="ECO:0000256" key="4">
    <source>
        <dbReference type="ARBA" id="ARBA00022777"/>
    </source>
</evidence>
<proteinExistence type="predicted"/>
<evidence type="ECO:0000259" key="6">
    <source>
        <dbReference type="PROSITE" id="PS51285"/>
    </source>
</evidence>
<dbReference type="Gramene" id="KVH94984">
    <property type="protein sequence ID" value="KVH94984"/>
    <property type="gene ID" value="Ccrd_002947"/>
</dbReference>